<feature type="region of interest" description="Disordered" evidence="1">
    <location>
        <begin position="55"/>
        <end position="91"/>
    </location>
</feature>
<dbReference type="EMBL" id="CP053923">
    <property type="protein sequence ID" value="QNT68304.1"/>
    <property type="molecule type" value="Genomic_DNA"/>
</dbReference>
<dbReference type="RefSeq" id="WP_190261747.1">
    <property type="nucleotide sequence ID" value="NZ_CP053923.1"/>
</dbReference>
<organism evidence="2 3">
    <name type="scientific">Defluviicoccus vanus</name>
    <dbReference type="NCBI Taxonomy" id="111831"/>
    <lineage>
        <taxon>Bacteria</taxon>
        <taxon>Pseudomonadati</taxon>
        <taxon>Pseudomonadota</taxon>
        <taxon>Alphaproteobacteria</taxon>
        <taxon>Rhodospirillales</taxon>
        <taxon>Rhodospirillaceae</taxon>
        <taxon>Defluviicoccus</taxon>
    </lineage>
</organism>
<dbReference type="Proteomes" id="UP000516369">
    <property type="component" value="Chromosome"/>
</dbReference>
<evidence type="ECO:0000313" key="2">
    <source>
        <dbReference type="EMBL" id="QNT68304.1"/>
    </source>
</evidence>
<gene>
    <name evidence="2" type="ORF">HQ394_01670</name>
</gene>
<dbReference type="AlphaFoldDB" id="A0A7H1MXW8"/>
<keyword evidence="3" id="KW-1185">Reference proteome</keyword>
<reference evidence="2 3" key="1">
    <citation type="submission" date="2020-05" db="EMBL/GenBank/DDBJ databases">
        <title>Complete closed genome sequence of Defluviicoccus vanus.</title>
        <authorList>
            <person name="Bessarab I."/>
            <person name="Arumugam K."/>
            <person name="Maszenan A.M."/>
            <person name="Seviour R.J."/>
            <person name="Williams R.B."/>
        </authorList>
    </citation>
    <scope>NUCLEOTIDE SEQUENCE [LARGE SCALE GENOMIC DNA]</scope>
    <source>
        <strain evidence="2 3">Ben 114</strain>
    </source>
</reference>
<sequence length="91" mass="9756">MPAARLAMPVFTGTVTASIELFNRQAALEHRVREMKIAQDRRDYRSVEPIASSLLAGIDRRRSSADQPDDGQLGGNETDIGGTDSPSKAGG</sequence>
<dbReference type="KEGG" id="dvn:HQ394_01670"/>
<evidence type="ECO:0000313" key="3">
    <source>
        <dbReference type="Proteomes" id="UP000516369"/>
    </source>
</evidence>
<protein>
    <submittedName>
        <fullName evidence="2">Uncharacterized protein</fullName>
    </submittedName>
</protein>
<proteinExistence type="predicted"/>
<name>A0A7H1MXW8_9PROT</name>
<accession>A0A7H1MXW8</accession>
<evidence type="ECO:0000256" key="1">
    <source>
        <dbReference type="SAM" id="MobiDB-lite"/>
    </source>
</evidence>